<dbReference type="InterPro" id="IPR001387">
    <property type="entry name" value="Cro/C1-type_HTH"/>
</dbReference>
<dbReference type="Gene3D" id="1.10.260.40">
    <property type="entry name" value="lambda repressor-like DNA-binding domains"/>
    <property type="match status" value="1"/>
</dbReference>
<evidence type="ECO:0000313" key="2">
    <source>
        <dbReference type="EMBL" id="TSJ77939.1"/>
    </source>
</evidence>
<dbReference type="InterPro" id="IPR010982">
    <property type="entry name" value="Lambda_DNA-bd_dom_sf"/>
</dbReference>
<comment type="caution">
    <text evidence="2">The sequence shown here is derived from an EMBL/GenBank/DDBJ whole genome shotgun (WGS) entry which is preliminary data.</text>
</comment>
<dbReference type="SMART" id="SM00530">
    <property type="entry name" value="HTH_XRE"/>
    <property type="match status" value="1"/>
</dbReference>
<dbReference type="CDD" id="cd00093">
    <property type="entry name" value="HTH_XRE"/>
    <property type="match status" value="1"/>
</dbReference>
<proteinExistence type="predicted"/>
<dbReference type="Proteomes" id="UP000315648">
    <property type="component" value="Unassembled WGS sequence"/>
</dbReference>
<keyword evidence="3" id="KW-1185">Reference proteome</keyword>
<evidence type="ECO:0000313" key="3">
    <source>
        <dbReference type="Proteomes" id="UP000315648"/>
    </source>
</evidence>
<dbReference type="GO" id="GO:0003677">
    <property type="term" value="F:DNA binding"/>
    <property type="evidence" value="ECO:0007669"/>
    <property type="project" value="InterPro"/>
</dbReference>
<dbReference type="AlphaFoldDB" id="A0A556QMR9"/>
<name>A0A556QMR9_9BACT</name>
<dbReference type="EMBL" id="VMBG01000001">
    <property type="protein sequence ID" value="TSJ77939.1"/>
    <property type="molecule type" value="Genomic_DNA"/>
</dbReference>
<evidence type="ECO:0000259" key="1">
    <source>
        <dbReference type="PROSITE" id="PS50943"/>
    </source>
</evidence>
<protein>
    <submittedName>
        <fullName evidence="2">Helix-turn-helix domain-containing protein</fullName>
    </submittedName>
</protein>
<sequence length="145" mass="15403">MRTQTHSYSHVKSHESTAIALNSLQAITSTTRPISKPVHGWLAAVRKALGLSRAAVAASLKVTPSAVQDYEKAEKADAITLATLRRVAGAMDCELVVALVPKNGLTFAQLAARRDPNFAHLRATEHSMALEAQASNDLPPSPTAP</sequence>
<dbReference type="PROSITE" id="PS50943">
    <property type="entry name" value="HTH_CROC1"/>
    <property type="match status" value="1"/>
</dbReference>
<dbReference type="OrthoDB" id="9785949at2"/>
<accession>A0A556QMR9</accession>
<reference evidence="2 3" key="1">
    <citation type="submission" date="2019-07" db="EMBL/GenBank/DDBJ databases">
        <title>Description of 53C-WASEF.</title>
        <authorList>
            <person name="Pitt A."/>
            <person name="Hahn M.W."/>
        </authorList>
    </citation>
    <scope>NUCLEOTIDE SEQUENCE [LARGE SCALE GENOMIC DNA]</scope>
    <source>
        <strain evidence="2 3">53C-WASEF</strain>
    </source>
</reference>
<dbReference type="SUPFAM" id="SSF47413">
    <property type="entry name" value="lambda repressor-like DNA-binding domains"/>
    <property type="match status" value="1"/>
</dbReference>
<gene>
    <name evidence="2" type="ORF">FPL22_01105</name>
</gene>
<feature type="domain" description="HTH cro/C1-type" evidence="1">
    <location>
        <begin position="42"/>
        <end position="98"/>
    </location>
</feature>
<dbReference type="Pfam" id="PF01381">
    <property type="entry name" value="HTH_3"/>
    <property type="match status" value="1"/>
</dbReference>
<organism evidence="2 3">
    <name type="scientific">Rariglobus hedericola</name>
    <dbReference type="NCBI Taxonomy" id="2597822"/>
    <lineage>
        <taxon>Bacteria</taxon>
        <taxon>Pseudomonadati</taxon>
        <taxon>Verrucomicrobiota</taxon>
        <taxon>Opitutia</taxon>
        <taxon>Opitutales</taxon>
        <taxon>Opitutaceae</taxon>
        <taxon>Rariglobus</taxon>
    </lineage>
</organism>